<organism evidence="2 3">
    <name type="scientific">Rubus argutus</name>
    <name type="common">Southern blackberry</name>
    <dbReference type="NCBI Taxonomy" id="59490"/>
    <lineage>
        <taxon>Eukaryota</taxon>
        <taxon>Viridiplantae</taxon>
        <taxon>Streptophyta</taxon>
        <taxon>Embryophyta</taxon>
        <taxon>Tracheophyta</taxon>
        <taxon>Spermatophyta</taxon>
        <taxon>Magnoliopsida</taxon>
        <taxon>eudicotyledons</taxon>
        <taxon>Gunneridae</taxon>
        <taxon>Pentapetalae</taxon>
        <taxon>rosids</taxon>
        <taxon>fabids</taxon>
        <taxon>Rosales</taxon>
        <taxon>Rosaceae</taxon>
        <taxon>Rosoideae</taxon>
        <taxon>Rosoideae incertae sedis</taxon>
        <taxon>Rubus</taxon>
    </lineage>
</organism>
<name>A0AAW1X6G4_RUBAR</name>
<proteinExistence type="predicted"/>
<dbReference type="Proteomes" id="UP001457282">
    <property type="component" value="Unassembled WGS sequence"/>
</dbReference>
<feature type="signal peptide" evidence="1">
    <location>
        <begin position="1"/>
        <end position="21"/>
    </location>
</feature>
<protein>
    <recommendedName>
        <fullName evidence="4">Secreted protein</fullName>
    </recommendedName>
</protein>
<evidence type="ECO:0000313" key="3">
    <source>
        <dbReference type="Proteomes" id="UP001457282"/>
    </source>
</evidence>
<comment type="caution">
    <text evidence="2">The sequence shown here is derived from an EMBL/GenBank/DDBJ whole genome shotgun (WGS) entry which is preliminary data.</text>
</comment>
<sequence length="126" mass="14122">MFSLSWGRRLGFALVVCLLLCRDPHPSLLQCRLGSFRVAAVSFCFLSSPSSGYGGHCGLVLPASEGFPLGQPSLFFEPAFLYERLYMFQMRRWGFLSAWQGYSGPALRCNLDWWSSLTVLGGWLGR</sequence>
<accession>A0AAW1X6G4</accession>
<dbReference type="AlphaFoldDB" id="A0AAW1X6G4"/>
<evidence type="ECO:0000256" key="1">
    <source>
        <dbReference type="SAM" id="SignalP"/>
    </source>
</evidence>
<reference evidence="2 3" key="1">
    <citation type="journal article" date="2023" name="G3 (Bethesda)">
        <title>A chromosome-length genome assembly and annotation of blackberry (Rubus argutus, cv. 'Hillquist').</title>
        <authorList>
            <person name="Bruna T."/>
            <person name="Aryal R."/>
            <person name="Dudchenko O."/>
            <person name="Sargent D.J."/>
            <person name="Mead D."/>
            <person name="Buti M."/>
            <person name="Cavallini A."/>
            <person name="Hytonen T."/>
            <person name="Andres J."/>
            <person name="Pham M."/>
            <person name="Weisz D."/>
            <person name="Mascagni F."/>
            <person name="Usai G."/>
            <person name="Natali L."/>
            <person name="Bassil N."/>
            <person name="Fernandez G.E."/>
            <person name="Lomsadze A."/>
            <person name="Armour M."/>
            <person name="Olukolu B."/>
            <person name="Poorten T."/>
            <person name="Britton C."/>
            <person name="Davik J."/>
            <person name="Ashrafi H."/>
            <person name="Aiden E.L."/>
            <person name="Borodovsky M."/>
            <person name="Worthington M."/>
        </authorList>
    </citation>
    <scope>NUCLEOTIDE SEQUENCE [LARGE SCALE GENOMIC DNA]</scope>
    <source>
        <strain evidence="2">PI 553951</strain>
    </source>
</reference>
<evidence type="ECO:0008006" key="4">
    <source>
        <dbReference type="Google" id="ProtNLM"/>
    </source>
</evidence>
<evidence type="ECO:0000313" key="2">
    <source>
        <dbReference type="EMBL" id="KAK9931721.1"/>
    </source>
</evidence>
<dbReference type="EMBL" id="JBEDUW010000004">
    <property type="protein sequence ID" value="KAK9931721.1"/>
    <property type="molecule type" value="Genomic_DNA"/>
</dbReference>
<keyword evidence="1" id="KW-0732">Signal</keyword>
<gene>
    <name evidence="2" type="ORF">M0R45_018988</name>
</gene>
<feature type="chain" id="PRO_5043351602" description="Secreted protein" evidence="1">
    <location>
        <begin position="22"/>
        <end position="126"/>
    </location>
</feature>
<keyword evidence="3" id="KW-1185">Reference proteome</keyword>